<accession>A0ABY0CNG5</accession>
<reference evidence="3 4" key="1">
    <citation type="submission" date="2019-01" db="EMBL/GenBank/DDBJ databases">
        <title>Lujinxingia litoralis gen. nov., sp. nov. and Lujinxingia sediminis gen. nov., sp. nov., new members in the order Bradymonadales, isolated from coastal sediment.</title>
        <authorList>
            <person name="Li C.-M."/>
        </authorList>
    </citation>
    <scope>NUCLEOTIDE SEQUENCE [LARGE SCALE GENOMIC DNA]</scope>
    <source>
        <strain evidence="3 4">SEH01</strain>
    </source>
</reference>
<protein>
    <submittedName>
        <fullName evidence="3">Amidohydrolase</fullName>
    </submittedName>
</protein>
<gene>
    <name evidence="3" type="ORF">EA187_18585</name>
</gene>
<dbReference type="EMBL" id="SADD01000017">
    <property type="protein sequence ID" value="RVU41505.1"/>
    <property type="molecule type" value="Genomic_DNA"/>
</dbReference>
<feature type="coiled-coil region" evidence="1">
    <location>
        <begin position="54"/>
        <end position="85"/>
    </location>
</feature>
<comment type="caution">
    <text evidence="3">The sequence shown here is derived from an EMBL/GenBank/DDBJ whole genome shotgun (WGS) entry which is preliminary data.</text>
</comment>
<name>A0ABY0CNG5_9DELT</name>
<dbReference type="PANTHER" id="PTHR23088">
    <property type="entry name" value="NITRILASE-RELATED"/>
    <property type="match status" value="1"/>
</dbReference>
<evidence type="ECO:0000313" key="4">
    <source>
        <dbReference type="Proteomes" id="UP000282926"/>
    </source>
</evidence>
<dbReference type="SUPFAM" id="SSF56317">
    <property type="entry name" value="Carbon-nitrogen hydrolase"/>
    <property type="match status" value="1"/>
</dbReference>
<evidence type="ECO:0000259" key="2">
    <source>
        <dbReference type="PROSITE" id="PS50263"/>
    </source>
</evidence>
<keyword evidence="4" id="KW-1185">Reference proteome</keyword>
<dbReference type="PROSITE" id="PS50263">
    <property type="entry name" value="CN_HYDROLASE"/>
    <property type="match status" value="1"/>
</dbReference>
<dbReference type="InterPro" id="IPR036526">
    <property type="entry name" value="C-N_Hydrolase_sf"/>
</dbReference>
<sequence length="298" mass="33544">MVRVATAQYPVDFLEGWNHYVDKISAWVKEAASEGAQIAVFPEYASMELVSLFAEEVRQDLSFQMSEMQRLLDDYLALHRELARQYGVYVIGGSYPVRLLDGSYRNRAYVFSPQGRVDFQEKILMTRFESELWLISYGDQLKVFETPFGAFGINICYDSEFPLLARRQVEAGANLIIAPSCTDTPYGYNRVKIGCQARALENQCYVAHAVLVGDAPWSIAIEENCGRAAVYTPVDVGFSEDGIEAIGEWNAPCWVYANVDLARSEEVRVRGEVLNFRDWSNQAVAANAEIERVNLGTP</sequence>
<dbReference type="PANTHER" id="PTHR23088:SF50">
    <property type="entry name" value="HYDROLASE YHCX"/>
    <property type="match status" value="1"/>
</dbReference>
<dbReference type="Pfam" id="PF00795">
    <property type="entry name" value="CN_hydrolase"/>
    <property type="match status" value="1"/>
</dbReference>
<feature type="domain" description="CN hydrolase" evidence="2">
    <location>
        <begin position="2"/>
        <end position="261"/>
    </location>
</feature>
<proteinExistence type="predicted"/>
<organism evidence="3 4">
    <name type="scientific">Lujinxingia sediminis</name>
    <dbReference type="NCBI Taxonomy" id="2480984"/>
    <lineage>
        <taxon>Bacteria</taxon>
        <taxon>Deltaproteobacteria</taxon>
        <taxon>Bradymonadales</taxon>
        <taxon>Lujinxingiaceae</taxon>
        <taxon>Lujinxingia</taxon>
    </lineage>
</organism>
<dbReference type="CDD" id="cd07574">
    <property type="entry name" value="nitrilase_Rim1_like"/>
    <property type="match status" value="1"/>
</dbReference>
<evidence type="ECO:0000256" key="1">
    <source>
        <dbReference type="SAM" id="Coils"/>
    </source>
</evidence>
<evidence type="ECO:0000313" key="3">
    <source>
        <dbReference type="EMBL" id="RVU41505.1"/>
    </source>
</evidence>
<dbReference type="Gene3D" id="3.60.110.10">
    <property type="entry name" value="Carbon-nitrogen hydrolase"/>
    <property type="match status" value="1"/>
</dbReference>
<dbReference type="InterPro" id="IPR003010">
    <property type="entry name" value="C-N_Hydrolase"/>
</dbReference>
<keyword evidence="1" id="KW-0175">Coiled coil</keyword>
<dbReference type="Proteomes" id="UP000282926">
    <property type="component" value="Unassembled WGS sequence"/>
</dbReference>